<dbReference type="RefSeq" id="WP_112231770.1">
    <property type="nucleotide sequence ID" value="NZ_QLTT01000014.1"/>
</dbReference>
<sequence>MDELTQSQRPPTMVVVDEAAGLLGSAPAVNFSAAATLLGDLISQLRAAHARPGASRRPPRRGGPAMTGERHPAELLAQQLAPAAASTAAEFAARWWTAYLYAPIPRRGRRRLSEIDTVAALAAVSPDTRLERGWITAEQIHAYAAEAASNTQAAMDAWRGRGDIHIVSDYNGPWLHIEGTPLGRFATVPAEADDILLFPGHVDMRVTSTLVTVHRRLQPEPVALWPAAHLAASEDGAMP</sequence>
<dbReference type="Proteomes" id="UP000248714">
    <property type="component" value="Unassembled WGS sequence"/>
</dbReference>
<evidence type="ECO:0000313" key="2">
    <source>
        <dbReference type="EMBL" id="RAS59394.1"/>
    </source>
</evidence>
<organism evidence="2 3">
    <name type="scientific">Lentzea atacamensis</name>
    <dbReference type="NCBI Taxonomy" id="531938"/>
    <lineage>
        <taxon>Bacteria</taxon>
        <taxon>Bacillati</taxon>
        <taxon>Actinomycetota</taxon>
        <taxon>Actinomycetes</taxon>
        <taxon>Pseudonocardiales</taxon>
        <taxon>Pseudonocardiaceae</taxon>
        <taxon>Lentzea</taxon>
    </lineage>
</organism>
<accession>A0ABX9DVR6</accession>
<comment type="caution">
    <text evidence="2">The sequence shown here is derived from an EMBL/GenBank/DDBJ whole genome shotgun (WGS) entry which is preliminary data.</text>
</comment>
<feature type="region of interest" description="Disordered" evidence="1">
    <location>
        <begin position="48"/>
        <end position="68"/>
    </location>
</feature>
<evidence type="ECO:0000256" key="1">
    <source>
        <dbReference type="SAM" id="MobiDB-lite"/>
    </source>
</evidence>
<name>A0ABX9DVR6_9PSEU</name>
<gene>
    <name evidence="2" type="ORF">C8D87_1146</name>
</gene>
<reference evidence="2 3" key="1">
    <citation type="submission" date="2018-06" db="EMBL/GenBank/DDBJ databases">
        <title>Genomic Encyclopedia of Type Strains, Phase IV (KMG-IV): sequencing the most valuable type-strain genomes for metagenomic binning, comparative biology and taxonomic classification.</title>
        <authorList>
            <person name="Goeker M."/>
        </authorList>
    </citation>
    <scope>NUCLEOTIDE SEQUENCE [LARGE SCALE GENOMIC DNA]</scope>
    <source>
        <strain evidence="2 3">DSM 45479</strain>
    </source>
</reference>
<proteinExistence type="predicted"/>
<protein>
    <submittedName>
        <fullName evidence="2">Uncharacterized protein</fullName>
    </submittedName>
</protein>
<evidence type="ECO:0000313" key="3">
    <source>
        <dbReference type="Proteomes" id="UP000248714"/>
    </source>
</evidence>
<dbReference type="EMBL" id="QLTT01000014">
    <property type="protein sequence ID" value="RAS59394.1"/>
    <property type="molecule type" value="Genomic_DNA"/>
</dbReference>
<keyword evidence="3" id="KW-1185">Reference proteome</keyword>